<dbReference type="Gene3D" id="3.30.710.10">
    <property type="entry name" value="Potassium Channel Kv1.1, Chain A"/>
    <property type="match status" value="1"/>
</dbReference>
<keyword evidence="2" id="KW-1185">Reference proteome</keyword>
<reference evidence="1" key="1">
    <citation type="submission" date="2023-01" db="EMBL/GenBank/DDBJ databases">
        <title>Colletotrichum chrysophilum M932 genome sequence.</title>
        <authorList>
            <person name="Baroncelli R."/>
        </authorList>
    </citation>
    <scope>NUCLEOTIDE SEQUENCE</scope>
    <source>
        <strain evidence="1">M932</strain>
    </source>
</reference>
<dbReference type="InterPro" id="IPR011333">
    <property type="entry name" value="SKP1/BTB/POZ_sf"/>
</dbReference>
<sequence length="245" mass="28034">MAAMDLSWLFCSAEEQLLKTIKCGEDGDEKTFTVLKPILTKHSKFFEKCLRNPCKESASSTIELPEVKPGRMMLYLTLANRQALMRGSPTNKTLVELDDFSTAAALESHVKFYQLCDFLQNDALAKGVRDMLVRYVKDRDRVHDEDDAPTIFRVYAGAFDLLEPGHVGQAKLRRILVKTFCRLAVPSVYFRHCSVLSNYPEFLMEVGKQYALNAMWNDPFLRSTACLSMTSQRRSSRKQSRRQRG</sequence>
<evidence type="ECO:0000313" key="1">
    <source>
        <dbReference type="EMBL" id="KAK1848802.1"/>
    </source>
</evidence>
<organism evidence="1 2">
    <name type="scientific">Colletotrichum chrysophilum</name>
    <dbReference type="NCBI Taxonomy" id="1836956"/>
    <lineage>
        <taxon>Eukaryota</taxon>
        <taxon>Fungi</taxon>
        <taxon>Dikarya</taxon>
        <taxon>Ascomycota</taxon>
        <taxon>Pezizomycotina</taxon>
        <taxon>Sordariomycetes</taxon>
        <taxon>Hypocreomycetidae</taxon>
        <taxon>Glomerellales</taxon>
        <taxon>Glomerellaceae</taxon>
        <taxon>Colletotrichum</taxon>
        <taxon>Colletotrichum gloeosporioides species complex</taxon>
    </lineage>
</organism>
<proteinExistence type="predicted"/>
<dbReference type="EMBL" id="JAQOWY010000161">
    <property type="protein sequence ID" value="KAK1848802.1"/>
    <property type="molecule type" value="Genomic_DNA"/>
</dbReference>
<dbReference type="SUPFAM" id="SSF54695">
    <property type="entry name" value="POZ domain"/>
    <property type="match status" value="1"/>
</dbReference>
<dbReference type="Proteomes" id="UP001243330">
    <property type="component" value="Unassembled WGS sequence"/>
</dbReference>
<evidence type="ECO:0008006" key="3">
    <source>
        <dbReference type="Google" id="ProtNLM"/>
    </source>
</evidence>
<name>A0AAD9AJB8_9PEZI</name>
<comment type="caution">
    <text evidence="1">The sequence shown here is derived from an EMBL/GenBank/DDBJ whole genome shotgun (WGS) entry which is preliminary data.</text>
</comment>
<accession>A0AAD9AJB8</accession>
<protein>
    <recommendedName>
        <fullName evidence="3">BTB domain-containing protein</fullName>
    </recommendedName>
</protein>
<dbReference type="AlphaFoldDB" id="A0AAD9AJB8"/>
<evidence type="ECO:0000313" key="2">
    <source>
        <dbReference type="Proteomes" id="UP001243330"/>
    </source>
</evidence>
<gene>
    <name evidence="1" type="ORF">CCHR01_08567</name>
</gene>